<dbReference type="InterPro" id="IPR001764">
    <property type="entry name" value="Glyco_hydro_3_N"/>
</dbReference>
<keyword evidence="6" id="KW-1185">Reference proteome</keyword>
<dbReference type="SUPFAM" id="SSF51445">
    <property type="entry name" value="(Trans)glycosidases"/>
    <property type="match status" value="1"/>
</dbReference>
<dbReference type="Proteomes" id="UP001551482">
    <property type="component" value="Unassembled WGS sequence"/>
</dbReference>
<evidence type="ECO:0000256" key="2">
    <source>
        <dbReference type="ARBA" id="ARBA00022801"/>
    </source>
</evidence>
<evidence type="ECO:0000313" key="5">
    <source>
        <dbReference type="EMBL" id="MEU8138728.1"/>
    </source>
</evidence>
<dbReference type="Gene3D" id="3.20.20.300">
    <property type="entry name" value="Glycoside hydrolase, family 3, N-terminal domain"/>
    <property type="match status" value="1"/>
</dbReference>
<evidence type="ECO:0000313" key="6">
    <source>
        <dbReference type="Proteomes" id="UP001551482"/>
    </source>
</evidence>
<reference evidence="5 6" key="1">
    <citation type="submission" date="2024-06" db="EMBL/GenBank/DDBJ databases">
        <title>The Natural Products Discovery Center: Release of the First 8490 Sequenced Strains for Exploring Actinobacteria Biosynthetic Diversity.</title>
        <authorList>
            <person name="Kalkreuter E."/>
            <person name="Kautsar S.A."/>
            <person name="Yang D."/>
            <person name="Bader C.D."/>
            <person name="Teijaro C.N."/>
            <person name="Fluegel L."/>
            <person name="Davis C.M."/>
            <person name="Simpson J.R."/>
            <person name="Lauterbach L."/>
            <person name="Steele A.D."/>
            <person name="Gui C."/>
            <person name="Meng S."/>
            <person name="Li G."/>
            <person name="Viehrig K."/>
            <person name="Ye F."/>
            <person name="Su P."/>
            <person name="Kiefer A.F."/>
            <person name="Nichols A."/>
            <person name="Cepeda A.J."/>
            <person name="Yan W."/>
            <person name="Fan B."/>
            <person name="Jiang Y."/>
            <person name="Adhikari A."/>
            <person name="Zheng C.-J."/>
            <person name="Schuster L."/>
            <person name="Cowan T.M."/>
            <person name="Smanski M.J."/>
            <person name="Chevrette M.G."/>
            <person name="De Carvalho L.P.S."/>
            <person name="Shen B."/>
        </authorList>
    </citation>
    <scope>NUCLEOTIDE SEQUENCE [LARGE SCALE GENOMIC DNA]</scope>
    <source>
        <strain evidence="5 6">NPDC048946</strain>
    </source>
</reference>
<gene>
    <name evidence="5" type="ORF">AB0C36_35170</name>
</gene>
<dbReference type="PANTHER" id="PTHR30480">
    <property type="entry name" value="BETA-HEXOSAMINIDASE-RELATED"/>
    <property type="match status" value="1"/>
</dbReference>
<comment type="caution">
    <text evidence="5">The sequence shown here is derived from an EMBL/GenBank/DDBJ whole genome shotgun (WGS) entry which is preliminary data.</text>
</comment>
<accession>A0ABV3DSK1</accession>
<dbReference type="PRINTS" id="PR00133">
    <property type="entry name" value="GLHYDRLASE3"/>
</dbReference>
<sequence>MSQELDRLALAVLQPGFAGLTAPDWLRRHVADGLGSVGLFGRNVQSPEQLAALTATLRKERDDILVAIDEEGGDVTRLEVRQGSSWPGNLALGAVDDTDLTRAVATGLGRDLARCGVNFDWAPDADVNANPDNPVIGVRSFGADPELVARHTVAYVEGLQATGVAACVKHFPGHGDTAVDSHLGLPRVDASRELLAARDLVPFRAAVAAGAKAVMSAHIVLPAYDAEYPATLSRPILTGLLREEMGFQGLIVTDGIEMGAIADTYGIADGTVRALAAGVDAVCVGGGLCDEGTVLLLRDAIVTAVREGRLSEERLADAAARVAELAAWTREHANRGGEPGDHAVGLAAARRAVRVEGPLTPVTAPAHVLELTSQTNIAVGDETPWGVGAYLAQAVPGTTVARPGMTTFGLVDTQLAAADGRQLVVVVRDLHRNVAAADMLAGIVAVRPDTVVVEMGLPYGDAQGLTRIATHGAARVCGIAAAETLTGRVLDGLIPVGTE</sequence>
<dbReference type="Pfam" id="PF00933">
    <property type="entry name" value="Glyco_hydro_3"/>
    <property type="match status" value="1"/>
</dbReference>
<protein>
    <submittedName>
        <fullName evidence="5">Glycoside hydrolase family 3 N-terminal domain-containing protein</fullName>
    </submittedName>
</protein>
<evidence type="ECO:0000256" key="3">
    <source>
        <dbReference type="ARBA" id="ARBA00023295"/>
    </source>
</evidence>
<dbReference type="RefSeq" id="WP_358362377.1">
    <property type="nucleotide sequence ID" value="NZ_JBEZFP010000136.1"/>
</dbReference>
<evidence type="ECO:0000256" key="1">
    <source>
        <dbReference type="ARBA" id="ARBA00005336"/>
    </source>
</evidence>
<dbReference type="GO" id="GO:0016787">
    <property type="term" value="F:hydrolase activity"/>
    <property type="evidence" value="ECO:0007669"/>
    <property type="project" value="UniProtKB-KW"/>
</dbReference>
<dbReference type="InterPro" id="IPR036962">
    <property type="entry name" value="Glyco_hydro_3_N_sf"/>
</dbReference>
<organism evidence="5 6">
    <name type="scientific">Streptodolium elevatio</name>
    <dbReference type="NCBI Taxonomy" id="3157996"/>
    <lineage>
        <taxon>Bacteria</taxon>
        <taxon>Bacillati</taxon>
        <taxon>Actinomycetota</taxon>
        <taxon>Actinomycetes</taxon>
        <taxon>Kitasatosporales</taxon>
        <taxon>Streptomycetaceae</taxon>
        <taxon>Streptodolium</taxon>
    </lineage>
</organism>
<feature type="domain" description="Glycoside hydrolase family 3 N-terminal" evidence="4">
    <location>
        <begin position="33"/>
        <end position="324"/>
    </location>
</feature>
<dbReference type="EMBL" id="JBEZFP010000136">
    <property type="protein sequence ID" value="MEU8138728.1"/>
    <property type="molecule type" value="Genomic_DNA"/>
</dbReference>
<evidence type="ECO:0000259" key="4">
    <source>
        <dbReference type="Pfam" id="PF00933"/>
    </source>
</evidence>
<dbReference type="PANTHER" id="PTHR30480:SF16">
    <property type="entry name" value="GLYCOSIDE HYDROLASE FAMILY 3 DOMAIN PROTEIN"/>
    <property type="match status" value="1"/>
</dbReference>
<dbReference type="InterPro" id="IPR017853">
    <property type="entry name" value="GH"/>
</dbReference>
<proteinExistence type="inferred from homology"/>
<keyword evidence="3" id="KW-0326">Glycosidase</keyword>
<comment type="similarity">
    <text evidence="1">Belongs to the glycosyl hydrolase 3 family.</text>
</comment>
<keyword evidence="2 5" id="KW-0378">Hydrolase</keyword>
<dbReference type="InterPro" id="IPR050226">
    <property type="entry name" value="NagZ_Beta-hexosaminidase"/>
</dbReference>
<name>A0ABV3DSK1_9ACTN</name>